<comment type="caution">
    <text evidence="3">The sequence shown here is derived from an EMBL/GenBank/DDBJ whole genome shotgun (WGS) entry which is preliminary data.</text>
</comment>
<evidence type="ECO:0000313" key="4">
    <source>
        <dbReference type="Proteomes" id="UP001642484"/>
    </source>
</evidence>
<name>A0ABP0JHD0_9DINO</name>
<evidence type="ECO:0000313" key="2">
    <source>
        <dbReference type="EMBL" id="CAK9012464.1"/>
    </source>
</evidence>
<keyword evidence="1" id="KW-0732">Signal</keyword>
<sequence>MSRMRRVRLLLAGFVLVLSTLNSMDMDAFISANPGQQTQRRALLVLASAGLFPAQAHAAKSAPSKWAGKWADPDSPGCRREIVMNFDGTKGRLMGAESTGVNPGLTAFELAREKTESKKGGCSRGDTLQFWEAKLYSDGKESNELTIDLSKSGLPGPSKVVAKWDGDGILFPDGSKWTRTSGFAGGRGS</sequence>
<feature type="signal peptide" evidence="1">
    <location>
        <begin position="1"/>
        <end position="19"/>
    </location>
</feature>
<dbReference type="EMBL" id="CAXAMN010005446">
    <property type="protein sequence ID" value="CAK9013799.1"/>
    <property type="molecule type" value="Genomic_DNA"/>
</dbReference>
<protein>
    <submittedName>
        <fullName evidence="3">Uncharacterized protein</fullName>
    </submittedName>
</protein>
<accession>A0ABP0JHD0</accession>
<evidence type="ECO:0000256" key="1">
    <source>
        <dbReference type="SAM" id="SignalP"/>
    </source>
</evidence>
<feature type="chain" id="PRO_5045029175" evidence="1">
    <location>
        <begin position="20"/>
        <end position="189"/>
    </location>
</feature>
<gene>
    <name evidence="2" type="ORF">CCMP2556_LOCUS10864</name>
    <name evidence="3" type="ORF">CCMP2556_LOCUS11431</name>
</gene>
<dbReference type="Proteomes" id="UP001642484">
    <property type="component" value="Unassembled WGS sequence"/>
</dbReference>
<proteinExistence type="predicted"/>
<dbReference type="EMBL" id="CAXAMN010005113">
    <property type="protein sequence ID" value="CAK9012464.1"/>
    <property type="molecule type" value="Genomic_DNA"/>
</dbReference>
<keyword evidence="4" id="KW-1185">Reference proteome</keyword>
<organism evidence="3 4">
    <name type="scientific">Durusdinium trenchii</name>
    <dbReference type="NCBI Taxonomy" id="1381693"/>
    <lineage>
        <taxon>Eukaryota</taxon>
        <taxon>Sar</taxon>
        <taxon>Alveolata</taxon>
        <taxon>Dinophyceae</taxon>
        <taxon>Suessiales</taxon>
        <taxon>Symbiodiniaceae</taxon>
        <taxon>Durusdinium</taxon>
    </lineage>
</organism>
<evidence type="ECO:0000313" key="3">
    <source>
        <dbReference type="EMBL" id="CAK9013799.1"/>
    </source>
</evidence>
<reference evidence="3 4" key="1">
    <citation type="submission" date="2024-02" db="EMBL/GenBank/DDBJ databases">
        <authorList>
            <person name="Chen Y."/>
            <person name="Shah S."/>
            <person name="Dougan E. K."/>
            <person name="Thang M."/>
            <person name="Chan C."/>
        </authorList>
    </citation>
    <scope>NUCLEOTIDE SEQUENCE [LARGE SCALE GENOMIC DNA]</scope>
</reference>